<dbReference type="GO" id="GO:0003676">
    <property type="term" value="F:nucleic acid binding"/>
    <property type="evidence" value="ECO:0007669"/>
    <property type="project" value="InterPro"/>
</dbReference>
<evidence type="ECO:0000259" key="7">
    <source>
        <dbReference type="PROSITE" id="PS51195"/>
    </source>
</evidence>
<evidence type="ECO:0000256" key="1">
    <source>
        <dbReference type="ARBA" id="ARBA00022490"/>
    </source>
</evidence>
<evidence type="ECO:0000313" key="8">
    <source>
        <dbReference type="EMBL" id="SVC82885.1"/>
    </source>
</evidence>
<dbReference type="CDD" id="cd00268">
    <property type="entry name" value="DEADc"/>
    <property type="match status" value="1"/>
</dbReference>
<reference evidence="8" key="1">
    <citation type="submission" date="2018-05" db="EMBL/GenBank/DDBJ databases">
        <authorList>
            <person name="Lanie J.A."/>
            <person name="Ng W.-L."/>
            <person name="Kazmierczak K.M."/>
            <person name="Andrzejewski T.M."/>
            <person name="Davidsen T.M."/>
            <person name="Wayne K.J."/>
            <person name="Tettelin H."/>
            <person name="Glass J.I."/>
            <person name="Rusch D."/>
            <person name="Podicherti R."/>
            <person name="Tsui H.-C.T."/>
            <person name="Winkler M.E."/>
        </authorList>
    </citation>
    <scope>NUCLEOTIDE SEQUENCE</scope>
</reference>
<organism evidence="8">
    <name type="scientific">marine metagenome</name>
    <dbReference type="NCBI Taxonomy" id="408172"/>
    <lineage>
        <taxon>unclassified sequences</taxon>
        <taxon>metagenomes</taxon>
        <taxon>ecological metagenomes</taxon>
    </lineage>
</organism>
<dbReference type="InterPro" id="IPR050079">
    <property type="entry name" value="DEAD_box_RNA_helicase"/>
</dbReference>
<feature type="domain" description="Helicase ATP-binding" evidence="6">
    <location>
        <begin position="33"/>
        <end position="208"/>
    </location>
</feature>
<dbReference type="Gene3D" id="3.40.50.300">
    <property type="entry name" value="P-loop containing nucleotide triphosphate hydrolases"/>
    <property type="match status" value="1"/>
</dbReference>
<dbReference type="SUPFAM" id="SSF52540">
    <property type="entry name" value="P-loop containing nucleoside triphosphate hydrolases"/>
    <property type="match status" value="1"/>
</dbReference>
<evidence type="ECO:0000256" key="2">
    <source>
        <dbReference type="ARBA" id="ARBA00022741"/>
    </source>
</evidence>
<keyword evidence="5" id="KW-0067">ATP-binding</keyword>
<accession>A0A382QDC8</accession>
<proteinExistence type="predicted"/>
<dbReference type="Pfam" id="PF00270">
    <property type="entry name" value="DEAD"/>
    <property type="match status" value="1"/>
</dbReference>
<feature type="non-terminal residue" evidence="8">
    <location>
        <position position="213"/>
    </location>
</feature>
<evidence type="ECO:0000256" key="4">
    <source>
        <dbReference type="ARBA" id="ARBA00022806"/>
    </source>
</evidence>
<keyword evidence="3" id="KW-0378">Hydrolase</keyword>
<dbReference type="GO" id="GO:0003724">
    <property type="term" value="F:RNA helicase activity"/>
    <property type="evidence" value="ECO:0007669"/>
    <property type="project" value="InterPro"/>
</dbReference>
<dbReference type="InterPro" id="IPR011545">
    <property type="entry name" value="DEAD/DEAH_box_helicase_dom"/>
</dbReference>
<dbReference type="PROSITE" id="PS51195">
    <property type="entry name" value="Q_MOTIF"/>
    <property type="match status" value="1"/>
</dbReference>
<dbReference type="PROSITE" id="PS00039">
    <property type="entry name" value="DEAD_ATP_HELICASE"/>
    <property type="match status" value="1"/>
</dbReference>
<dbReference type="InterPro" id="IPR044742">
    <property type="entry name" value="DEAD/DEAH_RhlB"/>
</dbReference>
<dbReference type="FunFam" id="3.40.50.300:FF:000108">
    <property type="entry name" value="ATP-dependent RNA helicase RhlE"/>
    <property type="match status" value="1"/>
</dbReference>
<name>A0A382QDC8_9ZZZZ</name>
<keyword evidence="2" id="KW-0547">Nucleotide-binding</keyword>
<keyword evidence="4" id="KW-0347">Helicase</keyword>
<dbReference type="InterPro" id="IPR000629">
    <property type="entry name" value="RNA-helicase_DEAD-box_CS"/>
</dbReference>
<dbReference type="InterPro" id="IPR014001">
    <property type="entry name" value="Helicase_ATP-bd"/>
</dbReference>
<feature type="domain" description="DEAD-box RNA helicase Q" evidence="7">
    <location>
        <begin position="2"/>
        <end position="30"/>
    </location>
</feature>
<evidence type="ECO:0008006" key="9">
    <source>
        <dbReference type="Google" id="ProtNLM"/>
    </source>
</evidence>
<dbReference type="GO" id="GO:0005829">
    <property type="term" value="C:cytosol"/>
    <property type="evidence" value="ECO:0007669"/>
    <property type="project" value="TreeGrafter"/>
</dbReference>
<sequence length="213" mass="22858">MTEFAGLELAQPLLRAISDEGYTAPTPIQAKAIPPLLDGRDLLGVAQTGTGKTAAFALPLLHRLTQDGSKLQPIKPRALILAPTRELAGQIGDSLSSYSRHMALRSTVVFGGVSSKPQIKALANGVHVLVATPGRLLDLMNQGKVRLDGVETYILDEADRMLDMGFIRDVKKITAAVPRRRQTALFSATMPKSVQRLADSLLIDSARVEVTPA</sequence>
<dbReference type="InterPro" id="IPR014014">
    <property type="entry name" value="RNA_helicase_DEAD_Q_motif"/>
</dbReference>
<protein>
    <recommendedName>
        <fullName evidence="9">Helicase ATP-binding domain-containing protein</fullName>
    </recommendedName>
</protein>
<dbReference type="GO" id="GO:0016787">
    <property type="term" value="F:hydrolase activity"/>
    <property type="evidence" value="ECO:0007669"/>
    <property type="project" value="UniProtKB-KW"/>
</dbReference>
<dbReference type="InterPro" id="IPR027417">
    <property type="entry name" value="P-loop_NTPase"/>
</dbReference>
<dbReference type="PROSITE" id="PS51192">
    <property type="entry name" value="HELICASE_ATP_BIND_1"/>
    <property type="match status" value="1"/>
</dbReference>
<dbReference type="SMART" id="SM00487">
    <property type="entry name" value="DEXDc"/>
    <property type="match status" value="1"/>
</dbReference>
<dbReference type="AlphaFoldDB" id="A0A382QDC8"/>
<dbReference type="PANTHER" id="PTHR47959:SF13">
    <property type="entry name" value="ATP-DEPENDENT RNA HELICASE RHLE"/>
    <property type="match status" value="1"/>
</dbReference>
<dbReference type="GO" id="GO:0005524">
    <property type="term" value="F:ATP binding"/>
    <property type="evidence" value="ECO:0007669"/>
    <property type="project" value="UniProtKB-KW"/>
</dbReference>
<keyword evidence="1" id="KW-0963">Cytoplasm</keyword>
<evidence type="ECO:0000259" key="6">
    <source>
        <dbReference type="PROSITE" id="PS51192"/>
    </source>
</evidence>
<dbReference type="PANTHER" id="PTHR47959">
    <property type="entry name" value="ATP-DEPENDENT RNA HELICASE RHLE-RELATED"/>
    <property type="match status" value="1"/>
</dbReference>
<evidence type="ECO:0000256" key="5">
    <source>
        <dbReference type="ARBA" id="ARBA00022840"/>
    </source>
</evidence>
<gene>
    <name evidence="8" type="ORF">METZ01_LOCUS335739</name>
</gene>
<dbReference type="EMBL" id="UINC01113344">
    <property type="protein sequence ID" value="SVC82885.1"/>
    <property type="molecule type" value="Genomic_DNA"/>
</dbReference>
<evidence type="ECO:0000256" key="3">
    <source>
        <dbReference type="ARBA" id="ARBA00022801"/>
    </source>
</evidence>